<dbReference type="OrthoDB" id="6293260at2"/>
<gene>
    <name evidence="2" type="ORF">TRP8649_00603</name>
</gene>
<accession>A0A238J988</accession>
<dbReference type="Pfam" id="PF13302">
    <property type="entry name" value="Acetyltransf_3"/>
    <property type="match status" value="1"/>
</dbReference>
<evidence type="ECO:0000313" key="2">
    <source>
        <dbReference type="EMBL" id="SMX26522.1"/>
    </source>
</evidence>
<evidence type="ECO:0000313" key="3">
    <source>
        <dbReference type="Proteomes" id="UP000225972"/>
    </source>
</evidence>
<feature type="domain" description="N-acetyltransferase" evidence="1">
    <location>
        <begin position="11"/>
        <end position="164"/>
    </location>
</feature>
<dbReference type="Gene3D" id="3.40.630.30">
    <property type="match status" value="1"/>
</dbReference>
<dbReference type="GO" id="GO:0016747">
    <property type="term" value="F:acyltransferase activity, transferring groups other than amino-acyl groups"/>
    <property type="evidence" value="ECO:0007669"/>
    <property type="project" value="InterPro"/>
</dbReference>
<dbReference type="RefSeq" id="WP_099242408.1">
    <property type="nucleotide sequence ID" value="NZ_FXXP01000001.1"/>
</dbReference>
<dbReference type="InterPro" id="IPR016181">
    <property type="entry name" value="Acyl_CoA_acyltransferase"/>
</dbReference>
<keyword evidence="2" id="KW-0808">Transferase</keyword>
<dbReference type="PROSITE" id="PS51186">
    <property type="entry name" value="GNAT"/>
    <property type="match status" value="1"/>
</dbReference>
<evidence type="ECO:0000259" key="1">
    <source>
        <dbReference type="PROSITE" id="PS51186"/>
    </source>
</evidence>
<dbReference type="EMBL" id="FXXP01000001">
    <property type="protein sequence ID" value="SMX26522.1"/>
    <property type="molecule type" value="Genomic_DNA"/>
</dbReference>
<dbReference type="Proteomes" id="UP000225972">
    <property type="component" value="Unassembled WGS sequence"/>
</dbReference>
<protein>
    <submittedName>
        <fullName evidence="2">Acetyltransferase (GNAT) family protein</fullName>
    </submittedName>
</protein>
<sequence>MPAPSLETPRLRLRHHVLSDMDAFAAFFAGKRAEHVDAPQNKTHLWYGFSSEVGSWDLVGFGGWAVETKDGALIGQVSITHPPHFPEREIGWILFDGYEGQGYMTEAATAALHWAWEQGMTSLVSYIDRNNARSIALAERLGAQLDPAAKTYDDVDVVYRHSPDIDGNAEAYS</sequence>
<dbReference type="PANTHER" id="PTHR43792">
    <property type="entry name" value="GNAT FAMILY, PUTATIVE (AFU_ORTHOLOGUE AFUA_3G00765)-RELATED-RELATED"/>
    <property type="match status" value="1"/>
</dbReference>
<reference evidence="3" key="1">
    <citation type="submission" date="2017-05" db="EMBL/GenBank/DDBJ databases">
        <authorList>
            <person name="Rodrigo-Torres L."/>
            <person name="Arahal R. D."/>
            <person name="Lucena T."/>
        </authorList>
    </citation>
    <scope>NUCLEOTIDE SEQUENCE [LARGE SCALE GENOMIC DNA]</scope>
    <source>
        <strain evidence="3">CECT 8649</strain>
    </source>
</reference>
<dbReference type="SUPFAM" id="SSF55729">
    <property type="entry name" value="Acyl-CoA N-acyltransferases (Nat)"/>
    <property type="match status" value="1"/>
</dbReference>
<dbReference type="InterPro" id="IPR000182">
    <property type="entry name" value="GNAT_dom"/>
</dbReference>
<keyword evidence="3" id="KW-1185">Reference proteome</keyword>
<dbReference type="PANTHER" id="PTHR43792:SF1">
    <property type="entry name" value="N-ACETYLTRANSFERASE DOMAIN-CONTAINING PROTEIN"/>
    <property type="match status" value="1"/>
</dbReference>
<proteinExistence type="predicted"/>
<dbReference type="AlphaFoldDB" id="A0A238J988"/>
<organism evidence="2 3">
    <name type="scientific">Pelagimonas phthalicica</name>
    <dbReference type="NCBI Taxonomy" id="1037362"/>
    <lineage>
        <taxon>Bacteria</taxon>
        <taxon>Pseudomonadati</taxon>
        <taxon>Pseudomonadota</taxon>
        <taxon>Alphaproteobacteria</taxon>
        <taxon>Rhodobacterales</taxon>
        <taxon>Roseobacteraceae</taxon>
        <taxon>Pelagimonas</taxon>
    </lineage>
</organism>
<name>A0A238J988_9RHOB</name>
<dbReference type="InterPro" id="IPR051531">
    <property type="entry name" value="N-acetyltransferase"/>
</dbReference>